<protein>
    <recommendedName>
        <fullName evidence="2">thioredoxin-dependent peroxiredoxin</fullName>
        <ecNumber evidence="2">1.11.1.24</ecNumber>
    </recommendedName>
    <alternativeName>
        <fullName evidence="8">Thioredoxin peroxidase</fullName>
    </alternativeName>
    <alternativeName>
        <fullName evidence="10">Thioredoxin-dependent peroxiredoxin Bcp</fullName>
    </alternativeName>
</protein>
<dbReference type="InterPro" id="IPR050924">
    <property type="entry name" value="Peroxiredoxin_BCP/PrxQ"/>
</dbReference>
<dbReference type="Gene3D" id="3.40.30.10">
    <property type="entry name" value="Glutaredoxin"/>
    <property type="match status" value="1"/>
</dbReference>
<sequence length="219" mass="22835">MSLGQMLTELIEGLVAGGPAEAVAVMRKLIGDLEAAGIGNNALKAGDTLPDATLIDPFGEPVSIAELGRKGPMIINFYRGGWCPLCNLELRAYQNILGEIEAAGAQLIAVSPQNPDASLSTAEKNQLKFPVLTDPGNGFAKALGISFELPADVIQVHERSGTDLPAINSGAEWVLPIPAVYVVDSDGTILLAHVDSDFSTRLEPAVALAAVRTASPTHS</sequence>
<name>A0A2A4FUN1_9SPHN</name>
<dbReference type="AlphaFoldDB" id="A0A2A4FUN1"/>
<dbReference type="SUPFAM" id="SSF52833">
    <property type="entry name" value="Thioredoxin-like"/>
    <property type="match status" value="1"/>
</dbReference>
<dbReference type="GO" id="GO:0008379">
    <property type="term" value="F:thioredoxin peroxidase activity"/>
    <property type="evidence" value="ECO:0007669"/>
    <property type="project" value="TreeGrafter"/>
</dbReference>
<comment type="caution">
    <text evidence="13">The sequence shown here is derived from an EMBL/GenBank/DDBJ whole genome shotgun (WGS) entry which is preliminary data.</text>
</comment>
<dbReference type="Proteomes" id="UP000218934">
    <property type="component" value="Unassembled WGS sequence"/>
</dbReference>
<evidence type="ECO:0000256" key="5">
    <source>
        <dbReference type="ARBA" id="ARBA00023002"/>
    </source>
</evidence>
<dbReference type="PANTHER" id="PTHR42801:SF7">
    <property type="entry name" value="SLL1159 PROTEIN"/>
    <property type="match status" value="1"/>
</dbReference>
<comment type="catalytic activity">
    <reaction evidence="11">
        <text>a hydroperoxide + [thioredoxin]-dithiol = an alcohol + [thioredoxin]-disulfide + H2O</text>
        <dbReference type="Rhea" id="RHEA:62620"/>
        <dbReference type="Rhea" id="RHEA-COMP:10698"/>
        <dbReference type="Rhea" id="RHEA-COMP:10700"/>
        <dbReference type="ChEBI" id="CHEBI:15377"/>
        <dbReference type="ChEBI" id="CHEBI:29950"/>
        <dbReference type="ChEBI" id="CHEBI:30879"/>
        <dbReference type="ChEBI" id="CHEBI:35924"/>
        <dbReference type="ChEBI" id="CHEBI:50058"/>
        <dbReference type="EC" id="1.11.1.24"/>
    </reaction>
</comment>
<dbReference type="Pfam" id="PF00578">
    <property type="entry name" value="AhpC-TSA"/>
    <property type="match status" value="1"/>
</dbReference>
<dbReference type="GO" id="GO:0005737">
    <property type="term" value="C:cytoplasm"/>
    <property type="evidence" value="ECO:0007669"/>
    <property type="project" value="TreeGrafter"/>
</dbReference>
<dbReference type="InterPro" id="IPR013766">
    <property type="entry name" value="Thioredoxin_domain"/>
</dbReference>
<dbReference type="OrthoDB" id="9809746at2"/>
<dbReference type="GO" id="GO:0045454">
    <property type="term" value="P:cell redox homeostasis"/>
    <property type="evidence" value="ECO:0007669"/>
    <property type="project" value="TreeGrafter"/>
</dbReference>
<keyword evidence="5" id="KW-0560">Oxidoreductase</keyword>
<dbReference type="PROSITE" id="PS51352">
    <property type="entry name" value="THIOREDOXIN_2"/>
    <property type="match status" value="1"/>
</dbReference>
<evidence type="ECO:0000256" key="9">
    <source>
        <dbReference type="ARBA" id="ARBA00038489"/>
    </source>
</evidence>
<organism evidence="13 14">
    <name type="scientific">Rhizorhabdus dicambivorans</name>
    <dbReference type="NCBI Taxonomy" id="1850238"/>
    <lineage>
        <taxon>Bacteria</taxon>
        <taxon>Pseudomonadati</taxon>
        <taxon>Pseudomonadota</taxon>
        <taxon>Alphaproteobacteria</taxon>
        <taxon>Sphingomonadales</taxon>
        <taxon>Sphingomonadaceae</taxon>
        <taxon>Rhizorhabdus</taxon>
    </lineage>
</organism>
<evidence type="ECO:0000256" key="11">
    <source>
        <dbReference type="ARBA" id="ARBA00049091"/>
    </source>
</evidence>
<keyword evidence="4" id="KW-0049">Antioxidant</keyword>
<proteinExistence type="inferred from homology"/>
<feature type="domain" description="Thioredoxin" evidence="12">
    <location>
        <begin position="43"/>
        <end position="216"/>
    </location>
</feature>
<dbReference type="PANTHER" id="PTHR42801">
    <property type="entry name" value="THIOREDOXIN-DEPENDENT PEROXIDE REDUCTASE"/>
    <property type="match status" value="1"/>
</dbReference>
<dbReference type="GO" id="GO:0034599">
    <property type="term" value="P:cellular response to oxidative stress"/>
    <property type="evidence" value="ECO:0007669"/>
    <property type="project" value="TreeGrafter"/>
</dbReference>
<comment type="similarity">
    <text evidence="9">Belongs to the peroxiredoxin family. BCP/PrxQ subfamily.</text>
</comment>
<evidence type="ECO:0000256" key="10">
    <source>
        <dbReference type="ARBA" id="ARBA00042639"/>
    </source>
</evidence>
<evidence type="ECO:0000256" key="2">
    <source>
        <dbReference type="ARBA" id="ARBA00013017"/>
    </source>
</evidence>
<dbReference type="CDD" id="cd02970">
    <property type="entry name" value="PRX_like2"/>
    <property type="match status" value="1"/>
</dbReference>
<keyword evidence="6" id="KW-1015">Disulfide bond</keyword>
<dbReference type="InterPro" id="IPR036249">
    <property type="entry name" value="Thioredoxin-like_sf"/>
</dbReference>
<comment type="function">
    <text evidence="1">Thiol-specific peroxidase that catalyzes the reduction of hydrogen peroxide and organic hydroperoxides to water and alcohols, respectively. Plays a role in cell protection against oxidative stress by detoxifying peroxides and as sensor of hydrogen peroxide-mediated signaling events.</text>
</comment>
<gene>
    <name evidence="13" type="ORF">COO09_16530</name>
</gene>
<evidence type="ECO:0000256" key="1">
    <source>
        <dbReference type="ARBA" id="ARBA00003330"/>
    </source>
</evidence>
<keyword evidence="3" id="KW-0575">Peroxidase</keyword>
<dbReference type="RefSeq" id="WP_066965113.1">
    <property type="nucleotide sequence ID" value="NZ_CP023449.1"/>
</dbReference>
<dbReference type="EC" id="1.11.1.24" evidence="2"/>
<keyword evidence="7" id="KW-0676">Redox-active center</keyword>
<evidence type="ECO:0000313" key="13">
    <source>
        <dbReference type="EMBL" id="PCE41111.1"/>
    </source>
</evidence>
<reference evidence="13 14" key="1">
    <citation type="submission" date="2017-09" db="EMBL/GenBank/DDBJ databases">
        <title>The Catabolism of 3,6-Dichlorosalicylic acid is Initiated by the Cytochrome P450 Monooxygenase DsmABC in Rhizorhabdus dicambivorans Ndbn-20.</title>
        <authorList>
            <person name="Na L."/>
        </authorList>
    </citation>
    <scope>NUCLEOTIDE SEQUENCE [LARGE SCALE GENOMIC DNA]</scope>
    <source>
        <strain evidence="13 14">Ndbn-20m</strain>
    </source>
</reference>
<dbReference type="KEGG" id="rdi:CMV14_16530"/>
<evidence type="ECO:0000256" key="8">
    <source>
        <dbReference type="ARBA" id="ARBA00032824"/>
    </source>
</evidence>
<dbReference type="InterPro" id="IPR000866">
    <property type="entry name" value="AhpC/TSA"/>
</dbReference>
<evidence type="ECO:0000256" key="7">
    <source>
        <dbReference type="ARBA" id="ARBA00023284"/>
    </source>
</evidence>
<evidence type="ECO:0000256" key="6">
    <source>
        <dbReference type="ARBA" id="ARBA00023157"/>
    </source>
</evidence>
<accession>A0A2A4FUN1</accession>
<keyword evidence="14" id="KW-1185">Reference proteome</keyword>
<evidence type="ECO:0000259" key="12">
    <source>
        <dbReference type="PROSITE" id="PS51352"/>
    </source>
</evidence>
<evidence type="ECO:0000256" key="3">
    <source>
        <dbReference type="ARBA" id="ARBA00022559"/>
    </source>
</evidence>
<dbReference type="EMBL" id="NWUF01000018">
    <property type="protein sequence ID" value="PCE41111.1"/>
    <property type="molecule type" value="Genomic_DNA"/>
</dbReference>
<evidence type="ECO:0000256" key="4">
    <source>
        <dbReference type="ARBA" id="ARBA00022862"/>
    </source>
</evidence>
<evidence type="ECO:0000313" key="14">
    <source>
        <dbReference type="Proteomes" id="UP000218934"/>
    </source>
</evidence>